<protein>
    <submittedName>
        <fullName evidence="8">Membrane protein</fullName>
    </submittedName>
</protein>
<evidence type="ECO:0000313" key="9">
    <source>
        <dbReference type="Proteomes" id="UP000268229"/>
    </source>
</evidence>
<accession>A0A448UEF6</accession>
<evidence type="ECO:0000256" key="5">
    <source>
        <dbReference type="ARBA" id="ARBA00023136"/>
    </source>
</evidence>
<dbReference type="InterPro" id="IPR010432">
    <property type="entry name" value="RDD"/>
</dbReference>
<keyword evidence="3 6" id="KW-0812">Transmembrane</keyword>
<evidence type="ECO:0000256" key="4">
    <source>
        <dbReference type="ARBA" id="ARBA00022989"/>
    </source>
</evidence>
<evidence type="ECO:0000256" key="6">
    <source>
        <dbReference type="SAM" id="Phobius"/>
    </source>
</evidence>
<feature type="transmembrane region" description="Helical" evidence="6">
    <location>
        <begin position="160"/>
        <end position="181"/>
    </location>
</feature>
<keyword evidence="4 6" id="KW-1133">Transmembrane helix</keyword>
<evidence type="ECO:0000256" key="3">
    <source>
        <dbReference type="ARBA" id="ARBA00022692"/>
    </source>
</evidence>
<sequence length="205" mass="22574">MNEINTNGVQMPPPAEVEVEIASAGRRIGAYLLNVLFSVLAYLPLIGGIFSSVSDGYVKRSSGMENLENLSVENINFMWVFGGLLVLLAYVVIQIWYMSRDGQSLGKKVLNIRLLKTDGSNPGFWGAVLLREVAFNIMLTIGALIAGYLLALLFGSGGEIADVIANVISLIVWLVCFVMLFNRSKDRRTLQDYLADTVVVRLPKR</sequence>
<evidence type="ECO:0000313" key="8">
    <source>
        <dbReference type="EMBL" id="VEJ22277.1"/>
    </source>
</evidence>
<dbReference type="GO" id="GO:0005886">
    <property type="term" value="C:plasma membrane"/>
    <property type="evidence" value="ECO:0007669"/>
    <property type="project" value="UniProtKB-SubCell"/>
</dbReference>
<reference evidence="8 9" key="1">
    <citation type="submission" date="2018-12" db="EMBL/GenBank/DDBJ databases">
        <authorList>
            <consortium name="Pathogen Informatics"/>
        </authorList>
    </citation>
    <scope>NUCLEOTIDE SEQUENCE [LARGE SCALE GENOMIC DNA]</scope>
    <source>
        <strain evidence="8 9">NCTC12227</strain>
    </source>
</reference>
<keyword evidence="2" id="KW-1003">Cell membrane</keyword>
<gene>
    <name evidence="8" type="ORF">NCTC12227_02064</name>
</gene>
<dbReference type="RefSeq" id="WP_126305146.1">
    <property type="nucleotide sequence ID" value="NZ_LR134516.1"/>
</dbReference>
<feature type="transmembrane region" description="Helical" evidence="6">
    <location>
        <begin position="133"/>
        <end position="154"/>
    </location>
</feature>
<organism evidence="8 9">
    <name type="scientific">Neisseria animaloris</name>
    <dbReference type="NCBI Taxonomy" id="326522"/>
    <lineage>
        <taxon>Bacteria</taxon>
        <taxon>Pseudomonadati</taxon>
        <taxon>Pseudomonadota</taxon>
        <taxon>Betaproteobacteria</taxon>
        <taxon>Neisseriales</taxon>
        <taxon>Neisseriaceae</taxon>
        <taxon>Neisseria</taxon>
    </lineage>
</organism>
<keyword evidence="5 6" id="KW-0472">Membrane</keyword>
<dbReference type="KEGG" id="nani:NCTC12227_02064"/>
<proteinExistence type="predicted"/>
<comment type="subcellular location">
    <subcellularLocation>
        <location evidence="1">Cell membrane</location>
        <topology evidence="1">Multi-pass membrane protein</topology>
    </subcellularLocation>
</comment>
<dbReference type="PANTHER" id="PTHR36115:SF4">
    <property type="entry name" value="MEMBRANE PROTEIN"/>
    <property type="match status" value="1"/>
</dbReference>
<dbReference type="Pfam" id="PF06271">
    <property type="entry name" value="RDD"/>
    <property type="match status" value="1"/>
</dbReference>
<dbReference type="Proteomes" id="UP000268229">
    <property type="component" value="Chromosome"/>
</dbReference>
<dbReference type="AlphaFoldDB" id="A0A448UEF6"/>
<dbReference type="InterPro" id="IPR051791">
    <property type="entry name" value="Pra-immunoreactive"/>
</dbReference>
<feature type="transmembrane region" description="Helical" evidence="6">
    <location>
        <begin position="77"/>
        <end position="98"/>
    </location>
</feature>
<dbReference type="OrthoDB" id="8613388at2"/>
<dbReference type="STRING" id="326522.BWD08_04845"/>
<evidence type="ECO:0000256" key="2">
    <source>
        <dbReference type="ARBA" id="ARBA00022475"/>
    </source>
</evidence>
<keyword evidence="9" id="KW-1185">Reference proteome</keyword>
<name>A0A448UEF6_9NEIS</name>
<feature type="transmembrane region" description="Helical" evidence="6">
    <location>
        <begin position="31"/>
        <end position="53"/>
    </location>
</feature>
<evidence type="ECO:0000259" key="7">
    <source>
        <dbReference type="Pfam" id="PF06271"/>
    </source>
</evidence>
<dbReference type="EMBL" id="LR134516">
    <property type="protein sequence ID" value="VEJ22277.1"/>
    <property type="molecule type" value="Genomic_DNA"/>
</dbReference>
<feature type="domain" description="RDD" evidence="7">
    <location>
        <begin position="22"/>
        <end position="195"/>
    </location>
</feature>
<dbReference type="PANTHER" id="PTHR36115">
    <property type="entry name" value="PROLINE-RICH ANTIGEN HOMOLOG-RELATED"/>
    <property type="match status" value="1"/>
</dbReference>
<evidence type="ECO:0000256" key="1">
    <source>
        <dbReference type="ARBA" id="ARBA00004651"/>
    </source>
</evidence>